<dbReference type="AlphaFoldDB" id="M0LNP9"/>
<dbReference type="GeneID" id="30920541"/>
<sequence length="405" mass="43098">MVRSITWRFYAYRLSVSNGFYLPLSVLYLERVRGFGLDEIGLIMGAFSIAVVVAELPTGYVGDRLDRRTALAVGNVLSVAFMAGYVVVESPIGYLLLHVLWAFAWAFRSGTADAWLYELLAAVGDDDEFTRYRSRAMTIELTFEAATAAAAGTLAAFIGWNSPFLANAVLAALGVPILFTSPSVGDVRTDRMPSSDSLSVREAVRVLRVQARRPELRWFVAYVALFHGLYSVVRTFEQPVLEEVGISVSGLGLLYAGFKLVAAGAASTTEWISDRLGADGVLPLLAPVYGIAFLGVIGIPALVVPVLFLNRCVRVIVQPIRDQYLNDRLDDMGRATVLSGASMAISVTAGIAKIAAGEVSAAIGLLRFLTAAGIAIAAGGGLLWLSTSPVRPIGASTADDAAPAD</sequence>
<keyword evidence="1" id="KW-0472">Membrane</keyword>
<keyword evidence="1" id="KW-1133">Transmembrane helix</keyword>
<feature type="transmembrane region" description="Helical" evidence="1">
    <location>
        <begin position="364"/>
        <end position="385"/>
    </location>
</feature>
<dbReference type="RefSeq" id="WP_007141459.1">
    <property type="nucleotide sequence ID" value="NZ_AOLZ01000033.1"/>
</dbReference>
<protein>
    <submittedName>
        <fullName evidence="2">MFS transporter</fullName>
    </submittedName>
</protein>
<evidence type="ECO:0000313" key="2">
    <source>
        <dbReference type="EMBL" id="APW97243.1"/>
    </source>
</evidence>
<accession>M0LNP9</accession>
<dbReference type="Gene3D" id="1.20.1250.20">
    <property type="entry name" value="MFS general substrate transporter like domains"/>
    <property type="match status" value="1"/>
</dbReference>
<evidence type="ECO:0000256" key="1">
    <source>
        <dbReference type="SAM" id="Phobius"/>
    </source>
</evidence>
<gene>
    <name evidence="3" type="ORF">C445_08677</name>
    <name evidence="2" type="ORF">CHINAEXTREME_05415</name>
</gene>
<evidence type="ECO:0000313" key="4">
    <source>
        <dbReference type="Proteomes" id="UP000011555"/>
    </source>
</evidence>
<keyword evidence="4" id="KW-1185">Reference proteome</keyword>
<dbReference type="KEGG" id="hlc:CHINAEXTREME05415"/>
<dbReference type="Proteomes" id="UP000011555">
    <property type="component" value="Unassembled WGS sequence"/>
</dbReference>
<feature type="transmembrane region" description="Helical" evidence="1">
    <location>
        <begin position="69"/>
        <end position="88"/>
    </location>
</feature>
<evidence type="ECO:0000313" key="5">
    <source>
        <dbReference type="Proteomes" id="UP000186547"/>
    </source>
</evidence>
<dbReference type="EMBL" id="CP019285">
    <property type="protein sequence ID" value="APW97243.1"/>
    <property type="molecule type" value="Genomic_DNA"/>
</dbReference>
<feature type="transmembrane region" description="Helical" evidence="1">
    <location>
        <begin position="41"/>
        <end position="62"/>
    </location>
</feature>
<evidence type="ECO:0000313" key="3">
    <source>
        <dbReference type="EMBL" id="EMA34079.1"/>
    </source>
</evidence>
<reference evidence="2" key="3">
    <citation type="submission" date="2017-01" db="EMBL/GenBank/DDBJ databases">
        <authorList>
            <person name="Mah S.A."/>
            <person name="Swanson W.J."/>
            <person name="Moy G.W."/>
            <person name="Vacquier V.D."/>
        </authorList>
    </citation>
    <scope>NUCLEOTIDE SEQUENCE</scope>
    <source>
        <strain evidence="2">AJ5</strain>
    </source>
</reference>
<dbReference type="Pfam" id="PF07690">
    <property type="entry name" value="MFS_1"/>
    <property type="match status" value="1"/>
</dbReference>
<dbReference type="InterPro" id="IPR011701">
    <property type="entry name" value="MFS"/>
</dbReference>
<feature type="transmembrane region" description="Helical" evidence="1">
    <location>
        <begin position="138"/>
        <end position="158"/>
    </location>
</feature>
<dbReference type="PANTHER" id="PTHR23530">
    <property type="entry name" value="TRANSPORT PROTEIN-RELATED"/>
    <property type="match status" value="1"/>
</dbReference>
<dbReference type="SUPFAM" id="SSF103473">
    <property type="entry name" value="MFS general substrate transporter"/>
    <property type="match status" value="1"/>
</dbReference>
<reference evidence="2 5" key="1">
    <citation type="journal article" date="2011" name="J. Bacteriol.">
        <title>Genome sequence of Halobiforma lacisalsi AJ5, an extremely halophilic archaeon which harbors a bop gene.</title>
        <authorList>
            <person name="Jiang X."/>
            <person name="Wang S."/>
            <person name="Cheng H."/>
            <person name="Huo Y."/>
            <person name="Zhang X."/>
            <person name="Zhu X."/>
            <person name="Han X."/>
            <person name="Ni P."/>
            <person name="Wu M."/>
        </authorList>
    </citation>
    <scope>NUCLEOTIDE SEQUENCE [LARGE SCALE GENOMIC DNA]</scope>
    <source>
        <strain evidence="2 5">AJ5</strain>
    </source>
</reference>
<dbReference type="InterPro" id="IPR036259">
    <property type="entry name" value="MFS_trans_sf"/>
</dbReference>
<dbReference type="InterPro" id="IPR053160">
    <property type="entry name" value="MFS_DHA3_Transporter"/>
</dbReference>
<dbReference type="STRING" id="358396.CHINAEXTREME_05415"/>
<proteinExistence type="predicted"/>
<reference evidence="3 4" key="2">
    <citation type="journal article" date="2014" name="PLoS Genet.">
        <title>Phylogenetically driven sequencing of extremely halophilic archaea reveals strategies for static and dynamic osmo-response.</title>
        <authorList>
            <person name="Becker E.A."/>
            <person name="Seitzer P.M."/>
            <person name="Tritt A."/>
            <person name="Larsen D."/>
            <person name="Krusor M."/>
            <person name="Yao A.I."/>
            <person name="Wu D."/>
            <person name="Madern D."/>
            <person name="Eisen J.A."/>
            <person name="Darling A.E."/>
            <person name="Facciotti M.T."/>
        </authorList>
    </citation>
    <scope>NUCLEOTIDE SEQUENCE [LARGE SCALE GENOMIC DNA]</scope>
    <source>
        <strain evidence="3 4">AJ5</strain>
    </source>
</reference>
<feature type="transmembrane region" description="Helical" evidence="1">
    <location>
        <begin position="216"/>
        <end position="233"/>
    </location>
</feature>
<dbReference type="PANTHER" id="PTHR23530:SF1">
    <property type="entry name" value="PERMEASE, MAJOR FACILITATOR SUPERFAMILY-RELATED"/>
    <property type="match status" value="1"/>
</dbReference>
<feature type="transmembrane region" description="Helical" evidence="1">
    <location>
        <begin position="164"/>
        <end position="184"/>
    </location>
</feature>
<feature type="transmembrane region" description="Helical" evidence="1">
    <location>
        <begin position="253"/>
        <end position="272"/>
    </location>
</feature>
<feature type="transmembrane region" description="Helical" evidence="1">
    <location>
        <begin position="12"/>
        <end position="29"/>
    </location>
</feature>
<feature type="transmembrane region" description="Helical" evidence="1">
    <location>
        <begin position="284"/>
        <end position="308"/>
    </location>
</feature>
<name>M0LNP9_NATLA</name>
<dbReference type="GO" id="GO:0022857">
    <property type="term" value="F:transmembrane transporter activity"/>
    <property type="evidence" value="ECO:0007669"/>
    <property type="project" value="InterPro"/>
</dbReference>
<dbReference type="eggNOG" id="arCOG00132">
    <property type="taxonomic scope" value="Archaea"/>
</dbReference>
<dbReference type="EMBL" id="AOLZ01000033">
    <property type="protein sequence ID" value="EMA34079.1"/>
    <property type="molecule type" value="Genomic_DNA"/>
</dbReference>
<keyword evidence="1" id="KW-0812">Transmembrane</keyword>
<organism evidence="3 4">
    <name type="scientific">Natronobacterium lacisalsi AJ5</name>
    <dbReference type="NCBI Taxonomy" id="358396"/>
    <lineage>
        <taxon>Archaea</taxon>
        <taxon>Methanobacteriati</taxon>
        <taxon>Methanobacteriota</taxon>
        <taxon>Stenosarchaea group</taxon>
        <taxon>Halobacteria</taxon>
        <taxon>Halobacteriales</taxon>
        <taxon>Natrialbaceae</taxon>
        <taxon>Natronobacterium</taxon>
    </lineage>
</organism>
<dbReference type="Proteomes" id="UP000186547">
    <property type="component" value="Chromosome"/>
</dbReference>